<sequence>MDDWSEISPLHFPKSEAISVFVDDVGTLWLGDQLRLFRYAARAEADVPDPAPPGFAPLIRRLIAPKENRLLYGGTSHREDPGSPLPVRYGEDLRVRVASPQYGTPPRIPLQAPGPRRRVE</sequence>
<protein>
    <submittedName>
        <fullName evidence="2">Uncharacterized protein</fullName>
    </submittedName>
</protein>
<proteinExistence type="predicted"/>
<name>A0A9X2UMN5_9BACT</name>
<accession>A0A9X2UMN5</accession>
<gene>
    <name evidence="2" type="ORF">GGQ01_002483</name>
</gene>
<evidence type="ECO:0000256" key="1">
    <source>
        <dbReference type="SAM" id="MobiDB-lite"/>
    </source>
</evidence>
<feature type="region of interest" description="Disordered" evidence="1">
    <location>
        <begin position="99"/>
        <end position="120"/>
    </location>
</feature>
<dbReference type="EMBL" id="JANUBF010000018">
    <property type="protein sequence ID" value="MCS4037402.1"/>
    <property type="molecule type" value="Genomic_DNA"/>
</dbReference>
<dbReference type="AlphaFoldDB" id="A0A9X2UMN5"/>
<organism evidence="2 3">
    <name type="scientific">Salinibacter ruber</name>
    <dbReference type="NCBI Taxonomy" id="146919"/>
    <lineage>
        <taxon>Bacteria</taxon>
        <taxon>Pseudomonadati</taxon>
        <taxon>Rhodothermota</taxon>
        <taxon>Rhodothermia</taxon>
        <taxon>Rhodothermales</taxon>
        <taxon>Salinibacteraceae</taxon>
        <taxon>Salinibacter</taxon>
    </lineage>
</organism>
<evidence type="ECO:0000313" key="3">
    <source>
        <dbReference type="Proteomes" id="UP001155040"/>
    </source>
</evidence>
<comment type="caution">
    <text evidence="2">The sequence shown here is derived from an EMBL/GenBank/DDBJ whole genome shotgun (WGS) entry which is preliminary data.</text>
</comment>
<dbReference type="RefSeq" id="WP_259091054.1">
    <property type="nucleotide sequence ID" value="NZ_JANUBF010000018.1"/>
</dbReference>
<evidence type="ECO:0000313" key="2">
    <source>
        <dbReference type="EMBL" id="MCS4037402.1"/>
    </source>
</evidence>
<reference evidence="2" key="1">
    <citation type="submission" date="2022-08" db="EMBL/GenBank/DDBJ databases">
        <title>Genomic Encyclopedia of Type Strains, Phase V (KMG-V): Genome sequencing to study the core and pangenomes of soil and plant-associated prokaryotes.</title>
        <authorList>
            <person name="Whitman W."/>
        </authorList>
    </citation>
    <scope>NUCLEOTIDE SEQUENCE</scope>
    <source>
        <strain evidence="2">SP3012</strain>
    </source>
</reference>
<dbReference type="Proteomes" id="UP001155040">
    <property type="component" value="Unassembled WGS sequence"/>
</dbReference>